<protein>
    <recommendedName>
        <fullName evidence="2">YCII-related domain-containing protein</fullName>
    </recommendedName>
</protein>
<dbReference type="InterPro" id="IPR011008">
    <property type="entry name" value="Dimeric_a/b-barrel"/>
</dbReference>
<dbReference type="SUPFAM" id="SSF54909">
    <property type="entry name" value="Dimeric alpha+beta barrel"/>
    <property type="match status" value="1"/>
</dbReference>
<dbReference type="PANTHER" id="PTHR33606:SF3">
    <property type="entry name" value="PROTEIN YCII"/>
    <property type="match status" value="1"/>
</dbReference>
<evidence type="ECO:0000313" key="3">
    <source>
        <dbReference type="EMBL" id="MZR29674.1"/>
    </source>
</evidence>
<dbReference type="PANTHER" id="PTHR33606">
    <property type="entry name" value="PROTEIN YCII"/>
    <property type="match status" value="1"/>
</dbReference>
<gene>
    <name evidence="3" type="ORF">GQE98_03405</name>
</gene>
<dbReference type="AlphaFoldDB" id="A0A6L8W5D8"/>
<dbReference type="EMBL" id="WTUW01000001">
    <property type="protein sequence ID" value="MZR29674.1"/>
    <property type="molecule type" value="Genomic_DNA"/>
</dbReference>
<evidence type="ECO:0000259" key="2">
    <source>
        <dbReference type="Pfam" id="PF03795"/>
    </source>
</evidence>
<accession>A0A6L8W5D8</accession>
<dbReference type="Pfam" id="PF03795">
    <property type="entry name" value="YCII"/>
    <property type="match status" value="1"/>
</dbReference>
<sequence>MLFIAHCTDKADHLQVRLDTRPDHLEFLKAKGQALKLAGPTLDADGETPAGSLLIFEDADLDTAKAWVAEDPYAAAGLFENVIVKPWKHAIGDGI</sequence>
<keyword evidence="4" id="KW-1185">Reference proteome</keyword>
<proteinExistence type="inferred from homology"/>
<dbReference type="Gene3D" id="3.30.70.1060">
    <property type="entry name" value="Dimeric alpha+beta barrel"/>
    <property type="match status" value="1"/>
</dbReference>
<organism evidence="3 4">
    <name type="scientific">Sneathiella litorea</name>
    <dbReference type="NCBI Taxonomy" id="2606216"/>
    <lineage>
        <taxon>Bacteria</taxon>
        <taxon>Pseudomonadati</taxon>
        <taxon>Pseudomonadota</taxon>
        <taxon>Alphaproteobacteria</taxon>
        <taxon>Sneathiellales</taxon>
        <taxon>Sneathiellaceae</taxon>
        <taxon>Sneathiella</taxon>
    </lineage>
</organism>
<dbReference type="RefSeq" id="WP_161314126.1">
    <property type="nucleotide sequence ID" value="NZ_WTUW01000001.1"/>
</dbReference>
<dbReference type="Proteomes" id="UP000476030">
    <property type="component" value="Unassembled WGS sequence"/>
</dbReference>
<comment type="caution">
    <text evidence="3">The sequence shown here is derived from an EMBL/GenBank/DDBJ whole genome shotgun (WGS) entry which is preliminary data.</text>
</comment>
<feature type="domain" description="YCII-related" evidence="2">
    <location>
        <begin position="1"/>
        <end position="88"/>
    </location>
</feature>
<reference evidence="3 4" key="1">
    <citation type="submission" date="2019-12" db="EMBL/GenBank/DDBJ databases">
        <title>Snethiella sp. nov. sp. isolated from sea sand.</title>
        <authorList>
            <person name="Kim J."/>
            <person name="Jeong S.E."/>
            <person name="Jung H.S."/>
            <person name="Jeon C.O."/>
        </authorList>
    </citation>
    <scope>NUCLEOTIDE SEQUENCE [LARGE SCALE GENOMIC DNA]</scope>
    <source>
        <strain evidence="3 4">DP05</strain>
    </source>
</reference>
<evidence type="ECO:0000313" key="4">
    <source>
        <dbReference type="Proteomes" id="UP000476030"/>
    </source>
</evidence>
<dbReference type="InterPro" id="IPR051807">
    <property type="entry name" value="Sec-metab_biosynth-assoc"/>
</dbReference>
<name>A0A6L8W5D8_9PROT</name>
<dbReference type="InterPro" id="IPR005545">
    <property type="entry name" value="YCII"/>
</dbReference>
<evidence type="ECO:0000256" key="1">
    <source>
        <dbReference type="ARBA" id="ARBA00007689"/>
    </source>
</evidence>
<comment type="similarity">
    <text evidence="1">Belongs to the YciI family.</text>
</comment>